<evidence type="ECO:0000259" key="1">
    <source>
        <dbReference type="PROSITE" id="PS51733"/>
    </source>
</evidence>
<dbReference type="RefSeq" id="WP_084578113.1">
    <property type="nucleotide sequence ID" value="NZ_CP155572.1"/>
</dbReference>
<accession>A0A1W2EQX4</accession>
<keyword evidence="3" id="KW-1185">Reference proteome</keyword>
<dbReference type="GO" id="GO:0140096">
    <property type="term" value="F:catalytic activity, acting on a protein"/>
    <property type="evidence" value="ECO:0007669"/>
    <property type="project" value="UniProtKB-ARBA"/>
</dbReference>
<proteinExistence type="predicted"/>
<dbReference type="GO" id="GO:0016740">
    <property type="term" value="F:transferase activity"/>
    <property type="evidence" value="ECO:0007669"/>
    <property type="project" value="UniProtKB-ARBA"/>
</dbReference>
<name>A0A1W2EQX4_9FIRM</name>
<dbReference type="SUPFAM" id="SSF55681">
    <property type="entry name" value="Class II aaRS and biotin synthetases"/>
    <property type="match status" value="1"/>
</dbReference>
<dbReference type="Proteomes" id="UP000192738">
    <property type="component" value="Unassembled WGS sequence"/>
</dbReference>
<organism evidence="2 3">
    <name type="scientific">Sporomusa malonica</name>
    <dbReference type="NCBI Taxonomy" id="112901"/>
    <lineage>
        <taxon>Bacteria</taxon>
        <taxon>Bacillati</taxon>
        <taxon>Bacillota</taxon>
        <taxon>Negativicutes</taxon>
        <taxon>Selenomonadales</taxon>
        <taxon>Sporomusaceae</taxon>
        <taxon>Sporomusa</taxon>
    </lineage>
</organism>
<dbReference type="PANTHER" id="PTHR43679:SF2">
    <property type="entry name" value="OCTANOYL-[GCVH]:PROTEIN N-OCTANOYLTRANSFERASE"/>
    <property type="match status" value="1"/>
</dbReference>
<evidence type="ECO:0000313" key="3">
    <source>
        <dbReference type="Proteomes" id="UP000192738"/>
    </source>
</evidence>
<dbReference type="GO" id="GO:0009249">
    <property type="term" value="P:protein lipoylation"/>
    <property type="evidence" value="ECO:0007669"/>
    <property type="project" value="UniProtKB-ARBA"/>
</dbReference>
<dbReference type="EMBL" id="FWXI01000028">
    <property type="protein sequence ID" value="SMD12109.1"/>
    <property type="molecule type" value="Genomic_DNA"/>
</dbReference>
<gene>
    <name evidence="2" type="ORF">SAMN04488500_12819</name>
</gene>
<dbReference type="InterPro" id="IPR050664">
    <property type="entry name" value="Octanoyltrans_LipM/LipL"/>
</dbReference>
<protein>
    <submittedName>
        <fullName evidence="2">Lipoate-protein ligase A</fullName>
    </submittedName>
</protein>
<dbReference type="OrthoDB" id="9788148at2"/>
<keyword evidence="2" id="KW-0436">Ligase</keyword>
<dbReference type="Gene3D" id="3.30.930.10">
    <property type="entry name" value="Bira Bifunctional Protein, Domain 2"/>
    <property type="match status" value="1"/>
</dbReference>
<dbReference type="STRING" id="112901.SAMN04488500_12819"/>
<dbReference type="Pfam" id="PF21948">
    <property type="entry name" value="LplA-B_cat"/>
    <property type="match status" value="1"/>
</dbReference>
<feature type="domain" description="BPL/LPL catalytic" evidence="1">
    <location>
        <begin position="23"/>
        <end position="216"/>
    </location>
</feature>
<dbReference type="InterPro" id="IPR004143">
    <property type="entry name" value="BPL_LPL_catalytic"/>
</dbReference>
<dbReference type="PROSITE" id="PS51733">
    <property type="entry name" value="BPL_LPL_CATALYTIC"/>
    <property type="match status" value="1"/>
</dbReference>
<reference evidence="2 3" key="1">
    <citation type="submission" date="2017-04" db="EMBL/GenBank/DDBJ databases">
        <authorList>
            <person name="Afonso C.L."/>
            <person name="Miller P.J."/>
            <person name="Scott M.A."/>
            <person name="Spackman E."/>
            <person name="Goraichik I."/>
            <person name="Dimitrov K.M."/>
            <person name="Suarez D.L."/>
            <person name="Swayne D.E."/>
        </authorList>
    </citation>
    <scope>NUCLEOTIDE SEQUENCE [LARGE SCALE GENOMIC DNA]</scope>
    <source>
        <strain evidence="2 3">DSM 5090</strain>
    </source>
</reference>
<dbReference type="GO" id="GO:0016874">
    <property type="term" value="F:ligase activity"/>
    <property type="evidence" value="ECO:0007669"/>
    <property type="project" value="UniProtKB-KW"/>
</dbReference>
<sequence>MNLYRLGAIPWDETQAIYHVLAETQQEGLVICRPAGRCVCLGLHDDLQQEVNTKYCRGNKIPIIRRDIGGGMVLLAEEQIFFQLVLRAGNPLLTGQREAFFGQFLQPAIKTLADFTINASIKLPADIVVNGKKISGNGAGDINGFSVYTGNILLAFDRAAMANVLNVPSNRFREQIRLSMERYLTTMDEELGYMPDYESVEERLVYHFATWLDPKPREYTQELKTAVNKMARYLTSSEFLSLPGKRTKVRQVKINEGTYVRLHPFPQCLKSTVAGQSDCGNRLGGPCSGYAILVVQNNKIANFESHGLTCLEGYNLNSLAACLIGSSWHENDIRIVLTQWLQNHQSSAVKVFKNALLDWILAR</sequence>
<dbReference type="AlphaFoldDB" id="A0A1W2EQX4"/>
<evidence type="ECO:0000313" key="2">
    <source>
        <dbReference type="EMBL" id="SMD12109.1"/>
    </source>
</evidence>
<dbReference type="PANTHER" id="PTHR43679">
    <property type="entry name" value="OCTANOYLTRANSFERASE LIPM-RELATED"/>
    <property type="match status" value="1"/>
</dbReference>
<dbReference type="InterPro" id="IPR045864">
    <property type="entry name" value="aa-tRNA-synth_II/BPL/LPL"/>
</dbReference>